<sequence>MNILLVLFVSLILLIDFVKLKKDDKAVPYIYIAMTAIILTIALAHKYQFFRTSPIEVWIEKMKPLTDWIETHLK</sequence>
<evidence type="ECO:0000256" key="1">
    <source>
        <dbReference type="SAM" id="Phobius"/>
    </source>
</evidence>
<gene>
    <name evidence="2" type="ORF">Gferi_14800</name>
</gene>
<dbReference type="EMBL" id="CP017269">
    <property type="protein sequence ID" value="AOT70733.1"/>
    <property type="molecule type" value="Genomic_DNA"/>
</dbReference>
<reference evidence="2 3" key="1">
    <citation type="submission" date="2016-09" db="EMBL/GenBank/DDBJ databases">
        <title>Genomic analysis reveals versatility of anaerobic energy metabolism of Geosporobacter ferrireducens IRF9 of phylum Firmicutes.</title>
        <authorList>
            <person name="Kim S.-J."/>
        </authorList>
    </citation>
    <scope>NUCLEOTIDE SEQUENCE [LARGE SCALE GENOMIC DNA]</scope>
    <source>
        <strain evidence="2 3">IRF9</strain>
    </source>
</reference>
<keyword evidence="3" id="KW-1185">Reference proteome</keyword>
<proteinExistence type="predicted"/>
<keyword evidence="1" id="KW-0472">Membrane</keyword>
<dbReference type="STRING" id="1424294.Gferi_14800"/>
<dbReference type="AlphaFoldDB" id="A0A1D8GIG9"/>
<dbReference type="OrthoDB" id="1957885at2"/>
<keyword evidence="1" id="KW-1133">Transmembrane helix</keyword>
<dbReference type="RefSeq" id="WP_069977818.1">
    <property type="nucleotide sequence ID" value="NZ_CP017269.1"/>
</dbReference>
<dbReference type="KEGG" id="gfe:Gferi_14800"/>
<feature type="transmembrane region" description="Helical" evidence="1">
    <location>
        <begin position="27"/>
        <end position="44"/>
    </location>
</feature>
<organism evidence="2 3">
    <name type="scientific">Geosporobacter ferrireducens</name>
    <dbReference type="NCBI Taxonomy" id="1424294"/>
    <lineage>
        <taxon>Bacteria</taxon>
        <taxon>Bacillati</taxon>
        <taxon>Bacillota</taxon>
        <taxon>Clostridia</taxon>
        <taxon>Peptostreptococcales</taxon>
        <taxon>Thermotaleaceae</taxon>
        <taxon>Geosporobacter</taxon>
    </lineage>
</organism>
<name>A0A1D8GIG9_9FIRM</name>
<accession>A0A1D8GIG9</accession>
<keyword evidence="1" id="KW-0812">Transmembrane</keyword>
<evidence type="ECO:0000313" key="3">
    <source>
        <dbReference type="Proteomes" id="UP000095743"/>
    </source>
</evidence>
<dbReference type="Proteomes" id="UP000095743">
    <property type="component" value="Chromosome"/>
</dbReference>
<protein>
    <submittedName>
        <fullName evidence="2">Uncharacterized protein</fullName>
    </submittedName>
</protein>
<evidence type="ECO:0000313" key="2">
    <source>
        <dbReference type="EMBL" id="AOT70733.1"/>
    </source>
</evidence>